<gene>
    <name evidence="2" type="ORF">GCM10010977_29000</name>
</gene>
<dbReference type="EMBL" id="BMLQ01000010">
    <property type="protein sequence ID" value="GGO48731.1"/>
    <property type="molecule type" value="Genomic_DNA"/>
</dbReference>
<feature type="region of interest" description="Disordered" evidence="1">
    <location>
        <begin position="1"/>
        <end position="20"/>
    </location>
</feature>
<sequence length="130" mass="15392">MIVEFGSADDPATETHQGAEKERPLCFPNAGAWVEGWLLPHYRRNPATRRWDPQWWRYEEVGTVLEALWESWEQVRWGDAMASTAWFRDYLWPIMDRLTDPDAPFWDYDPPRSTDVPPQWAVTPAPRGWF</sequence>
<comment type="caution">
    <text evidence="2">The sequence shown here is derived from an EMBL/GenBank/DDBJ whole genome shotgun (WGS) entry which is preliminary data.</text>
</comment>
<evidence type="ECO:0000313" key="3">
    <source>
        <dbReference type="Proteomes" id="UP000642509"/>
    </source>
</evidence>
<organism evidence="2 3">
    <name type="scientific">Citricoccus zhacaiensis</name>
    <dbReference type="NCBI Taxonomy" id="489142"/>
    <lineage>
        <taxon>Bacteria</taxon>
        <taxon>Bacillati</taxon>
        <taxon>Actinomycetota</taxon>
        <taxon>Actinomycetes</taxon>
        <taxon>Micrococcales</taxon>
        <taxon>Micrococcaceae</taxon>
        <taxon>Citricoccus</taxon>
    </lineage>
</organism>
<dbReference type="Proteomes" id="UP000642509">
    <property type="component" value="Unassembled WGS sequence"/>
</dbReference>
<keyword evidence="3" id="KW-1185">Reference proteome</keyword>
<reference evidence="3" key="1">
    <citation type="journal article" date="2019" name="Int. J. Syst. Evol. Microbiol.">
        <title>The Global Catalogue of Microorganisms (GCM) 10K type strain sequencing project: providing services to taxonomists for standard genome sequencing and annotation.</title>
        <authorList>
            <consortium name="The Broad Institute Genomics Platform"/>
            <consortium name="The Broad Institute Genome Sequencing Center for Infectious Disease"/>
            <person name="Wu L."/>
            <person name="Ma J."/>
        </authorList>
    </citation>
    <scope>NUCLEOTIDE SEQUENCE [LARGE SCALE GENOMIC DNA]</scope>
    <source>
        <strain evidence="3">CGMCC 1.7064</strain>
    </source>
</reference>
<protein>
    <recommendedName>
        <fullName evidence="4">DUF4913 domain-containing protein</fullName>
    </recommendedName>
</protein>
<dbReference type="Pfam" id="PF16259">
    <property type="entry name" value="DUF4913"/>
    <property type="match status" value="1"/>
</dbReference>
<evidence type="ECO:0008006" key="4">
    <source>
        <dbReference type="Google" id="ProtNLM"/>
    </source>
</evidence>
<name>A0ABQ2MA77_9MICC</name>
<evidence type="ECO:0000313" key="2">
    <source>
        <dbReference type="EMBL" id="GGO48731.1"/>
    </source>
</evidence>
<dbReference type="RefSeq" id="WP_188806883.1">
    <property type="nucleotide sequence ID" value="NZ_BAAAOU010000010.1"/>
</dbReference>
<proteinExistence type="predicted"/>
<dbReference type="InterPro" id="IPR032584">
    <property type="entry name" value="DUF4913"/>
</dbReference>
<accession>A0ABQ2MA77</accession>
<evidence type="ECO:0000256" key="1">
    <source>
        <dbReference type="SAM" id="MobiDB-lite"/>
    </source>
</evidence>